<dbReference type="AlphaFoldDB" id="A0ABD2PM25"/>
<comment type="caution">
    <text evidence="2">The sequence shown here is derived from an EMBL/GenBank/DDBJ whole genome shotgun (WGS) entry which is preliminary data.</text>
</comment>
<protein>
    <submittedName>
        <fullName evidence="2">Uncharacterized protein</fullName>
    </submittedName>
</protein>
<proteinExistence type="predicted"/>
<reference evidence="2 3" key="1">
    <citation type="journal article" date="2021" name="BMC Biol.">
        <title>Horizontally acquired antibacterial genes associated with adaptive radiation of ladybird beetles.</title>
        <authorList>
            <person name="Li H.S."/>
            <person name="Tang X.F."/>
            <person name="Huang Y.H."/>
            <person name="Xu Z.Y."/>
            <person name="Chen M.L."/>
            <person name="Du X.Y."/>
            <person name="Qiu B.Y."/>
            <person name="Chen P.T."/>
            <person name="Zhang W."/>
            <person name="Slipinski A."/>
            <person name="Escalona H.E."/>
            <person name="Waterhouse R.M."/>
            <person name="Zwick A."/>
            <person name="Pang H."/>
        </authorList>
    </citation>
    <scope>NUCLEOTIDE SEQUENCE [LARGE SCALE GENOMIC DNA]</scope>
    <source>
        <strain evidence="2">SYSU2018</strain>
    </source>
</reference>
<gene>
    <name evidence="2" type="ORF">HHI36_023918</name>
</gene>
<keyword evidence="3" id="KW-1185">Reference proteome</keyword>
<feature type="region of interest" description="Disordered" evidence="1">
    <location>
        <begin position="1"/>
        <end position="37"/>
    </location>
</feature>
<accession>A0ABD2PM25</accession>
<name>A0ABD2PM25_9CUCU</name>
<feature type="compositionally biased region" description="Acidic residues" evidence="1">
    <location>
        <begin position="19"/>
        <end position="37"/>
    </location>
</feature>
<sequence length="75" mass="8534">DKEKNPIKKKKAEEVSSSSEDDDMPELADSSGDEYDAECPYCSVTFRRIQEEKMGRVIVVLNGLMKIVEMYNIIS</sequence>
<evidence type="ECO:0000313" key="3">
    <source>
        <dbReference type="Proteomes" id="UP001516400"/>
    </source>
</evidence>
<dbReference type="Proteomes" id="UP001516400">
    <property type="component" value="Unassembled WGS sequence"/>
</dbReference>
<organism evidence="2 3">
    <name type="scientific">Cryptolaemus montrouzieri</name>
    <dbReference type="NCBI Taxonomy" id="559131"/>
    <lineage>
        <taxon>Eukaryota</taxon>
        <taxon>Metazoa</taxon>
        <taxon>Ecdysozoa</taxon>
        <taxon>Arthropoda</taxon>
        <taxon>Hexapoda</taxon>
        <taxon>Insecta</taxon>
        <taxon>Pterygota</taxon>
        <taxon>Neoptera</taxon>
        <taxon>Endopterygota</taxon>
        <taxon>Coleoptera</taxon>
        <taxon>Polyphaga</taxon>
        <taxon>Cucujiformia</taxon>
        <taxon>Coccinelloidea</taxon>
        <taxon>Coccinellidae</taxon>
        <taxon>Scymninae</taxon>
        <taxon>Scymnini</taxon>
        <taxon>Cryptolaemus</taxon>
    </lineage>
</organism>
<feature type="compositionally biased region" description="Basic and acidic residues" evidence="1">
    <location>
        <begin position="1"/>
        <end position="14"/>
    </location>
</feature>
<evidence type="ECO:0000313" key="2">
    <source>
        <dbReference type="EMBL" id="KAL3290555.1"/>
    </source>
</evidence>
<feature type="non-terminal residue" evidence="2">
    <location>
        <position position="1"/>
    </location>
</feature>
<evidence type="ECO:0000256" key="1">
    <source>
        <dbReference type="SAM" id="MobiDB-lite"/>
    </source>
</evidence>
<dbReference type="EMBL" id="JABFTP020000187">
    <property type="protein sequence ID" value="KAL3290555.1"/>
    <property type="molecule type" value="Genomic_DNA"/>
</dbReference>